<dbReference type="InterPro" id="IPR006195">
    <property type="entry name" value="aa-tRNA-synth_II"/>
</dbReference>
<evidence type="ECO:0000256" key="3">
    <source>
        <dbReference type="ARBA" id="ARBA00022741"/>
    </source>
</evidence>
<keyword evidence="2" id="KW-0436">Ligase</keyword>
<evidence type="ECO:0000256" key="8">
    <source>
        <dbReference type="ARBA" id="ARBA00047671"/>
    </source>
</evidence>
<protein>
    <recommendedName>
        <fullName evidence="9">Probable proline--tRNA ligase, mitochondrial</fullName>
        <ecNumber evidence="1">6.1.1.15</ecNumber>
    </recommendedName>
    <alternativeName>
        <fullName evidence="7">Prolyl-tRNA synthetase</fullName>
    </alternativeName>
</protein>
<dbReference type="InterPro" id="IPR033730">
    <property type="entry name" value="ProRS_core_prok"/>
</dbReference>
<keyword evidence="3" id="KW-0547">Nucleotide-binding</keyword>
<sequence length="440" mass="49718">MSVSSIHYLSKIFQPVTVISKTASISRKDVTSKSQRLMLELGIIRQSSPGFFHFLPLGIKSLNKLKKIVNQEMNNVGGQNVLCPSLINCNLWKTSGRLENAGPELFQLKDRHRHSYVLSPTHEEAISDLISSVSPLSYKQFPLRLYQISSKYRDEIKPRFGLMRGREFVMKDMYTFDTDIESAKQTYDLLCESYNNIFKKVGVDFIKVLGTTGNIGGSVSHEFHFKAEIGEDKVLFCHNCNYSGNLDLCNNEKCPVCGEEKQIDISNCIEVGHTFLLGDKYSKPLKATFLSKDNKPVALQMGCFGLGLSRILAASVEVLSLEQEIRWPDVLAPYNVVIIPPKMGSKEEQDTKHVAEILYTRLESAIPHLTDNVLVDDRLSLTIGRRHLDARRVGYRYVIVINKKASESVPLFELNDIKTNGQLYLSENELISFIKDNTVL</sequence>
<dbReference type="FunFam" id="3.30.930.10:FF:000042">
    <property type="entry name" value="probable proline--tRNA ligase, mitochondrial"/>
    <property type="match status" value="1"/>
</dbReference>
<dbReference type="Gene3D" id="3.30.930.10">
    <property type="entry name" value="Bira Bifunctional Protein, Domain 2"/>
    <property type="match status" value="1"/>
</dbReference>
<dbReference type="PANTHER" id="PTHR42753">
    <property type="entry name" value="MITOCHONDRIAL RIBOSOME PROTEIN L39/PROLYL-TRNA LIGASE FAMILY MEMBER"/>
    <property type="match status" value="1"/>
</dbReference>
<reference evidence="11 12" key="1">
    <citation type="journal article" date="2023" name="Insect Mol. Biol.">
        <title>Genome sequencing provides insights into the evolution of gene families encoding plant cell wall-degrading enzymes in longhorned beetles.</title>
        <authorList>
            <person name="Shin N.R."/>
            <person name="Okamura Y."/>
            <person name="Kirsch R."/>
            <person name="Pauchet Y."/>
        </authorList>
    </citation>
    <scope>NUCLEOTIDE SEQUENCE [LARGE SCALE GENOMIC DNA]</scope>
    <source>
        <strain evidence="11">EAD_L_NR</strain>
    </source>
</reference>
<dbReference type="PRINTS" id="PR01046">
    <property type="entry name" value="TRNASYNTHPRO"/>
</dbReference>
<name>A0AAV8W2Y4_9CUCU</name>
<dbReference type="EMBL" id="JANEYG010000014">
    <property type="protein sequence ID" value="KAJ8920512.1"/>
    <property type="molecule type" value="Genomic_DNA"/>
</dbReference>
<dbReference type="InterPro" id="IPR036621">
    <property type="entry name" value="Anticodon-bd_dom_sf"/>
</dbReference>
<organism evidence="11 12">
    <name type="scientific">Exocentrus adspersus</name>
    <dbReference type="NCBI Taxonomy" id="1586481"/>
    <lineage>
        <taxon>Eukaryota</taxon>
        <taxon>Metazoa</taxon>
        <taxon>Ecdysozoa</taxon>
        <taxon>Arthropoda</taxon>
        <taxon>Hexapoda</taxon>
        <taxon>Insecta</taxon>
        <taxon>Pterygota</taxon>
        <taxon>Neoptera</taxon>
        <taxon>Endopterygota</taxon>
        <taxon>Coleoptera</taxon>
        <taxon>Polyphaga</taxon>
        <taxon>Cucujiformia</taxon>
        <taxon>Chrysomeloidea</taxon>
        <taxon>Cerambycidae</taxon>
        <taxon>Lamiinae</taxon>
        <taxon>Acanthocinini</taxon>
        <taxon>Exocentrus</taxon>
    </lineage>
</organism>
<proteinExistence type="predicted"/>
<dbReference type="GO" id="GO:0006433">
    <property type="term" value="P:prolyl-tRNA aminoacylation"/>
    <property type="evidence" value="ECO:0007669"/>
    <property type="project" value="InterPro"/>
</dbReference>
<evidence type="ECO:0000256" key="2">
    <source>
        <dbReference type="ARBA" id="ARBA00022598"/>
    </source>
</evidence>
<accession>A0AAV8W2Y4</accession>
<gene>
    <name evidence="11" type="ORF">NQ315_005381</name>
</gene>
<evidence type="ECO:0000256" key="5">
    <source>
        <dbReference type="ARBA" id="ARBA00022917"/>
    </source>
</evidence>
<keyword evidence="4" id="KW-0067">ATP-binding</keyword>
<dbReference type="InterPro" id="IPR050062">
    <property type="entry name" value="Pro-tRNA_synthetase"/>
</dbReference>
<dbReference type="GO" id="GO:0005739">
    <property type="term" value="C:mitochondrion"/>
    <property type="evidence" value="ECO:0007669"/>
    <property type="project" value="TreeGrafter"/>
</dbReference>
<comment type="catalytic activity">
    <reaction evidence="8">
        <text>tRNA(Pro) + L-proline + ATP = L-prolyl-tRNA(Pro) + AMP + diphosphate</text>
        <dbReference type="Rhea" id="RHEA:14305"/>
        <dbReference type="Rhea" id="RHEA-COMP:9700"/>
        <dbReference type="Rhea" id="RHEA-COMP:9702"/>
        <dbReference type="ChEBI" id="CHEBI:30616"/>
        <dbReference type="ChEBI" id="CHEBI:33019"/>
        <dbReference type="ChEBI" id="CHEBI:60039"/>
        <dbReference type="ChEBI" id="CHEBI:78442"/>
        <dbReference type="ChEBI" id="CHEBI:78532"/>
        <dbReference type="ChEBI" id="CHEBI:456215"/>
        <dbReference type="EC" id="6.1.1.15"/>
    </reaction>
</comment>
<evidence type="ECO:0000313" key="12">
    <source>
        <dbReference type="Proteomes" id="UP001159042"/>
    </source>
</evidence>
<evidence type="ECO:0000259" key="10">
    <source>
        <dbReference type="PROSITE" id="PS50862"/>
    </source>
</evidence>
<dbReference type="InterPro" id="IPR002316">
    <property type="entry name" value="Pro-tRNA-ligase_IIa"/>
</dbReference>
<feature type="domain" description="Aminoacyl-transfer RNA synthetases class-II family profile" evidence="10">
    <location>
        <begin position="29"/>
        <end position="328"/>
    </location>
</feature>
<dbReference type="CDD" id="cd00779">
    <property type="entry name" value="ProRS_core_prok"/>
    <property type="match status" value="1"/>
</dbReference>
<evidence type="ECO:0000313" key="11">
    <source>
        <dbReference type="EMBL" id="KAJ8920512.1"/>
    </source>
</evidence>
<dbReference type="InterPro" id="IPR002314">
    <property type="entry name" value="aa-tRNA-synt_IIb"/>
</dbReference>
<dbReference type="GO" id="GO:0005524">
    <property type="term" value="F:ATP binding"/>
    <property type="evidence" value="ECO:0007669"/>
    <property type="project" value="UniProtKB-KW"/>
</dbReference>
<keyword evidence="5" id="KW-0648">Protein biosynthesis</keyword>
<evidence type="ECO:0000256" key="6">
    <source>
        <dbReference type="ARBA" id="ARBA00023146"/>
    </source>
</evidence>
<dbReference type="SUPFAM" id="SSF55681">
    <property type="entry name" value="Class II aaRS and biotin synthetases"/>
    <property type="match status" value="1"/>
</dbReference>
<dbReference type="InterPro" id="IPR045864">
    <property type="entry name" value="aa-tRNA-synth_II/BPL/LPL"/>
</dbReference>
<keyword evidence="6" id="KW-0030">Aminoacyl-tRNA synthetase</keyword>
<evidence type="ECO:0000256" key="1">
    <source>
        <dbReference type="ARBA" id="ARBA00012831"/>
    </source>
</evidence>
<keyword evidence="12" id="KW-1185">Reference proteome</keyword>
<dbReference type="AlphaFoldDB" id="A0AAV8W2Y4"/>
<dbReference type="Proteomes" id="UP001159042">
    <property type="component" value="Unassembled WGS sequence"/>
</dbReference>
<evidence type="ECO:0000256" key="7">
    <source>
        <dbReference type="ARBA" id="ARBA00029731"/>
    </source>
</evidence>
<dbReference type="EC" id="6.1.1.15" evidence="1"/>
<evidence type="ECO:0000256" key="9">
    <source>
        <dbReference type="ARBA" id="ARBA00071545"/>
    </source>
</evidence>
<dbReference type="PROSITE" id="PS50862">
    <property type="entry name" value="AA_TRNA_LIGASE_II"/>
    <property type="match status" value="1"/>
</dbReference>
<dbReference type="Pfam" id="PF00587">
    <property type="entry name" value="tRNA-synt_2b"/>
    <property type="match status" value="1"/>
</dbReference>
<dbReference type="SUPFAM" id="SSF52954">
    <property type="entry name" value="Class II aaRS ABD-related"/>
    <property type="match status" value="1"/>
</dbReference>
<comment type="caution">
    <text evidence="11">The sequence shown here is derived from an EMBL/GenBank/DDBJ whole genome shotgun (WGS) entry which is preliminary data.</text>
</comment>
<evidence type="ECO:0000256" key="4">
    <source>
        <dbReference type="ARBA" id="ARBA00022840"/>
    </source>
</evidence>
<dbReference type="GO" id="GO:0004827">
    <property type="term" value="F:proline-tRNA ligase activity"/>
    <property type="evidence" value="ECO:0007669"/>
    <property type="project" value="UniProtKB-EC"/>
</dbReference>
<dbReference type="Pfam" id="PF03129">
    <property type="entry name" value="HGTP_anticodon"/>
    <property type="match status" value="1"/>
</dbReference>
<dbReference type="Gene3D" id="3.40.50.800">
    <property type="entry name" value="Anticodon-binding domain"/>
    <property type="match status" value="1"/>
</dbReference>
<dbReference type="PANTHER" id="PTHR42753:SF10">
    <property type="entry name" value="PROLINE--TRNA LIGASE, MITOCHONDRIAL-RELATED"/>
    <property type="match status" value="1"/>
</dbReference>
<dbReference type="InterPro" id="IPR004154">
    <property type="entry name" value="Anticodon-bd"/>
</dbReference>